<dbReference type="Proteomes" id="UP001597282">
    <property type="component" value="Unassembled WGS sequence"/>
</dbReference>
<sequence>MSTLLSPTFYIGHIRIGSVEGASCVNLGNNWLTDFDNYKKHTQGFGEVGGDHNRLTEAQSAVTDSELIDMLNLSDDADLPDWVKEMVVNTSRRAMGHHK</sequence>
<name>A0ABW4C5P2_9BACL</name>
<dbReference type="EMBL" id="JBHTNU010000002">
    <property type="protein sequence ID" value="MFD1425863.1"/>
    <property type="molecule type" value="Genomic_DNA"/>
</dbReference>
<organism evidence="1 2">
    <name type="scientific">Kroppenstedtia sanguinis</name>
    <dbReference type="NCBI Taxonomy" id="1380684"/>
    <lineage>
        <taxon>Bacteria</taxon>
        <taxon>Bacillati</taxon>
        <taxon>Bacillota</taxon>
        <taxon>Bacilli</taxon>
        <taxon>Bacillales</taxon>
        <taxon>Thermoactinomycetaceae</taxon>
        <taxon>Kroppenstedtia</taxon>
    </lineage>
</organism>
<evidence type="ECO:0000313" key="2">
    <source>
        <dbReference type="Proteomes" id="UP001597282"/>
    </source>
</evidence>
<protein>
    <submittedName>
        <fullName evidence="1">Uncharacterized protein</fullName>
    </submittedName>
</protein>
<accession>A0ABW4C5P2</accession>
<comment type="caution">
    <text evidence="1">The sequence shown here is derived from an EMBL/GenBank/DDBJ whole genome shotgun (WGS) entry which is preliminary data.</text>
</comment>
<dbReference type="RefSeq" id="WP_380162877.1">
    <property type="nucleotide sequence ID" value="NZ_JBHTNU010000002.1"/>
</dbReference>
<evidence type="ECO:0000313" key="1">
    <source>
        <dbReference type="EMBL" id="MFD1425863.1"/>
    </source>
</evidence>
<proteinExistence type="predicted"/>
<reference evidence="2" key="1">
    <citation type="journal article" date="2019" name="Int. J. Syst. Evol. Microbiol.">
        <title>The Global Catalogue of Microorganisms (GCM) 10K type strain sequencing project: providing services to taxonomists for standard genome sequencing and annotation.</title>
        <authorList>
            <consortium name="The Broad Institute Genomics Platform"/>
            <consortium name="The Broad Institute Genome Sequencing Center for Infectious Disease"/>
            <person name="Wu L."/>
            <person name="Ma J."/>
        </authorList>
    </citation>
    <scope>NUCLEOTIDE SEQUENCE [LARGE SCALE GENOMIC DNA]</scope>
    <source>
        <strain evidence="2">S1</strain>
    </source>
</reference>
<keyword evidence="2" id="KW-1185">Reference proteome</keyword>
<gene>
    <name evidence="1" type="ORF">ACFQ4Y_02795</name>
</gene>